<dbReference type="AlphaFoldDB" id="A0A8E2EYY7"/>
<evidence type="ECO:0000313" key="2">
    <source>
        <dbReference type="Proteomes" id="UP000250140"/>
    </source>
</evidence>
<proteinExistence type="predicted"/>
<accession>A0A8E2EYY7</accession>
<gene>
    <name evidence="1" type="ORF">AOQ84DRAFT_408847</name>
</gene>
<reference evidence="1 2" key="1">
    <citation type="journal article" date="2016" name="Nat. Commun.">
        <title>Ectomycorrhizal ecology is imprinted in the genome of the dominant symbiotic fungus Cenococcum geophilum.</title>
        <authorList>
            <consortium name="DOE Joint Genome Institute"/>
            <person name="Peter M."/>
            <person name="Kohler A."/>
            <person name="Ohm R.A."/>
            <person name="Kuo A."/>
            <person name="Krutzmann J."/>
            <person name="Morin E."/>
            <person name="Arend M."/>
            <person name="Barry K.W."/>
            <person name="Binder M."/>
            <person name="Choi C."/>
            <person name="Clum A."/>
            <person name="Copeland A."/>
            <person name="Grisel N."/>
            <person name="Haridas S."/>
            <person name="Kipfer T."/>
            <person name="LaButti K."/>
            <person name="Lindquist E."/>
            <person name="Lipzen A."/>
            <person name="Maire R."/>
            <person name="Meier B."/>
            <person name="Mihaltcheva S."/>
            <person name="Molinier V."/>
            <person name="Murat C."/>
            <person name="Poggeler S."/>
            <person name="Quandt C.A."/>
            <person name="Sperisen C."/>
            <person name="Tritt A."/>
            <person name="Tisserant E."/>
            <person name="Crous P.W."/>
            <person name="Henrissat B."/>
            <person name="Nehls U."/>
            <person name="Egli S."/>
            <person name="Spatafora J.W."/>
            <person name="Grigoriev I.V."/>
            <person name="Martin F.M."/>
        </authorList>
    </citation>
    <scope>NUCLEOTIDE SEQUENCE [LARGE SCALE GENOMIC DNA]</scope>
    <source>
        <strain evidence="1 2">CBS 207.34</strain>
    </source>
</reference>
<dbReference type="EMBL" id="KV749858">
    <property type="protein sequence ID" value="OCL07492.1"/>
    <property type="molecule type" value="Genomic_DNA"/>
</dbReference>
<evidence type="ECO:0000313" key="1">
    <source>
        <dbReference type="EMBL" id="OCL07492.1"/>
    </source>
</evidence>
<name>A0A8E2EYY7_9PEZI</name>
<protein>
    <submittedName>
        <fullName evidence="1">Uncharacterized protein</fullName>
    </submittedName>
</protein>
<dbReference type="OrthoDB" id="10478639at2759"/>
<dbReference type="Proteomes" id="UP000250140">
    <property type="component" value="Unassembled WGS sequence"/>
</dbReference>
<keyword evidence="2" id="KW-1185">Reference proteome</keyword>
<sequence length="375" mass="42073">MNPASPRDGCGFLINAEGQPAVAIPYVNADKPPNYNLREDLEKVEWVQFSKEMDISVFANMPEDEFTVAELQAEQQRAESGEAFIYRPKTNSPMSLPPSIIEMEERAKLAWRALRPAAKDHISEHLGKNYKKKWDDGRDLLDDVLSLGKMAWGEDGGKEEAVLTTVLKGMHDIDHAIRILKTQVQGGSPTQCLAVVRIMEMALYAYGLSSINPKHTYQQSDYLKWADDFLKIMKRVNRRVPGLLRRRAFDPNNGISPFQGLGKDFNGPRAARMASRLEPSSRLTKARDNGQCQITAETMLVTAAHILPHRVTNLGPSSVLFLLAISLMEPQEVSREIYKLCFGSRCCSPANMITIARELETKYMNNCFITIEAVA</sequence>
<organism evidence="1 2">
    <name type="scientific">Glonium stellatum</name>
    <dbReference type="NCBI Taxonomy" id="574774"/>
    <lineage>
        <taxon>Eukaryota</taxon>
        <taxon>Fungi</taxon>
        <taxon>Dikarya</taxon>
        <taxon>Ascomycota</taxon>
        <taxon>Pezizomycotina</taxon>
        <taxon>Dothideomycetes</taxon>
        <taxon>Pleosporomycetidae</taxon>
        <taxon>Gloniales</taxon>
        <taxon>Gloniaceae</taxon>
        <taxon>Glonium</taxon>
    </lineage>
</organism>